<dbReference type="AlphaFoldDB" id="A0A8T1VPU2"/>
<evidence type="ECO:0000313" key="3">
    <source>
        <dbReference type="Proteomes" id="UP000693981"/>
    </source>
</evidence>
<accession>A0A8T1VPU2</accession>
<keyword evidence="1" id="KW-1133">Transmembrane helix</keyword>
<keyword evidence="3" id="KW-1185">Reference proteome</keyword>
<feature type="transmembrane region" description="Helical" evidence="1">
    <location>
        <begin position="57"/>
        <end position="77"/>
    </location>
</feature>
<reference evidence="2" key="1">
    <citation type="submission" date="2021-02" db="EMBL/GenBank/DDBJ databases">
        <authorList>
            <person name="Palmer J.M."/>
        </authorList>
    </citation>
    <scope>NUCLEOTIDE SEQUENCE</scope>
    <source>
        <strain evidence="2">SCRP23</strain>
    </source>
</reference>
<sequence length="176" mass="18060">MTSQEDETENAAAVAKRVAAAGIVAAVYVCAAAAEATAATADVAGPAAAVTMILPPLGSAMLSFGLITTGTAIVSAWKNRREPSTAHPDAAADTYETSTAGTTVNKTIDAPVPVAKGCWTLVELSKQTGKLEMLTFTDANVAHDAFMGSPGKYKALFDPKAQLVRCEGWQEDGASL</sequence>
<name>A0A8T1VPU2_9STRA</name>
<gene>
    <name evidence="2" type="ORF">PHYBOEH_010596</name>
</gene>
<organism evidence="2 3">
    <name type="scientific">Phytophthora boehmeriae</name>
    <dbReference type="NCBI Taxonomy" id="109152"/>
    <lineage>
        <taxon>Eukaryota</taxon>
        <taxon>Sar</taxon>
        <taxon>Stramenopiles</taxon>
        <taxon>Oomycota</taxon>
        <taxon>Peronosporomycetes</taxon>
        <taxon>Peronosporales</taxon>
        <taxon>Peronosporaceae</taxon>
        <taxon>Phytophthora</taxon>
    </lineage>
</organism>
<keyword evidence="1" id="KW-0812">Transmembrane</keyword>
<proteinExistence type="predicted"/>
<dbReference type="EMBL" id="JAGDFL010000732">
    <property type="protein sequence ID" value="KAG7382189.1"/>
    <property type="molecule type" value="Genomic_DNA"/>
</dbReference>
<comment type="caution">
    <text evidence="2">The sequence shown here is derived from an EMBL/GenBank/DDBJ whole genome shotgun (WGS) entry which is preliminary data.</text>
</comment>
<evidence type="ECO:0000256" key="1">
    <source>
        <dbReference type="SAM" id="Phobius"/>
    </source>
</evidence>
<protein>
    <submittedName>
        <fullName evidence="2">Uncharacterized protein</fullName>
    </submittedName>
</protein>
<dbReference type="Proteomes" id="UP000693981">
    <property type="component" value="Unassembled WGS sequence"/>
</dbReference>
<keyword evidence="1" id="KW-0472">Membrane</keyword>
<evidence type="ECO:0000313" key="2">
    <source>
        <dbReference type="EMBL" id="KAG7382189.1"/>
    </source>
</evidence>